<evidence type="ECO:0000256" key="8">
    <source>
        <dbReference type="SAM" id="MobiDB-lite"/>
    </source>
</evidence>
<feature type="domain" description="Peptidase S26" evidence="9">
    <location>
        <begin position="38"/>
        <end position="226"/>
    </location>
</feature>
<dbReference type="Proteomes" id="UP000176288">
    <property type="component" value="Chromosome"/>
</dbReference>
<evidence type="ECO:0000256" key="3">
    <source>
        <dbReference type="ARBA" id="ARBA00009370"/>
    </source>
</evidence>
<keyword evidence="7" id="KW-0812">Transmembrane</keyword>
<reference evidence="10 11" key="1">
    <citation type="submission" date="2016-10" db="EMBL/GenBank/DDBJ databases">
        <title>Actinomyces aegypiusis sp. nov., isolated from the Aegypius monachus in Qinghai Tibet Plateau China.</title>
        <authorList>
            <person name="Wang Y."/>
        </authorList>
    </citation>
    <scope>NUCLEOTIDE SEQUENCE [LARGE SCALE GENOMIC DNA]</scope>
    <source>
        <strain evidence="10 11">VUL4_3</strain>
    </source>
</reference>
<keyword evidence="7" id="KW-0645">Protease</keyword>
<dbReference type="InterPro" id="IPR036286">
    <property type="entry name" value="LexA/Signal_pep-like_sf"/>
</dbReference>
<dbReference type="GO" id="GO:0009003">
    <property type="term" value="F:signal peptidase activity"/>
    <property type="evidence" value="ECO:0007669"/>
    <property type="project" value="UniProtKB-EC"/>
</dbReference>
<dbReference type="EC" id="3.4.21.89" evidence="4 7"/>
<evidence type="ECO:0000256" key="2">
    <source>
        <dbReference type="ARBA" id="ARBA00004401"/>
    </source>
</evidence>
<dbReference type="CDD" id="cd06530">
    <property type="entry name" value="S26_SPase_I"/>
    <property type="match status" value="1"/>
</dbReference>
<keyword evidence="11" id="KW-1185">Reference proteome</keyword>
<dbReference type="PROSITE" id="PS00761">
    <property type="entry name" value="SPASE_I_3"/>
    <property type="match status" value="1"/>
</dbReference>
<dbReference type="PRINTS" id="PR00727">
    <property type="entry name" value="LEADERPTASE"/>
</dbReference>
<evidence type="ECO:0000259" key="9">
    <source>
        <dbReference type="Pfam" id="PF10502"/>
    </source>
</evidence>
<keyword evidence="7" id="KW-1133">Transmembrane helix</keyword>
<feature type="active site" evidence="6">
    <location>
        <position position="136"/>
    </location>
</feature>
<dbReference type="AlphaFoldDB" id="A0A1D9MK33"/>
<name>A0A1D9MK33_9ACTO</name>
<comment type="similarity">
    <text evidence="3 7">Belongs to the peptidase S26 family.</text>
</comment>
<dbReference type="Gene3D" id="2.10.109.10">
    <property type="entry name" value="Umud Fragment, subunit A"/>
    <property type="match status" value="1"/>
</dbReference>
<dbReference type="NCBIfam" id="TIGR02227">
    <property type="entry name" value="sigpep_I_bact"/>
    <property type="match status" value="1"/>
</dbReference>
<proteinExistence type="inferred from homology"/>
<organism evidence="10 11">
    <name type="scientific">Boudabousia tangfeifanii</name>
    <dbReference type="NCBI Taxonomy" id="1912795"/>
    <lineage>
        <taxon>Bacteria</taxon>
        <taxon>Bacillati</taxon>
        <taxon>Actinomycetota</taxon>
        <taxon>Actinomycetes</taxon>
        <taxon>Actinomycetales</taxon>
        <taxon>Actinomycetaceae</taxon>
        <taxon>Boudabousia</taxon>
    </lineage>
</organism>
<evidence type="ECO:0000313" key="11">
    <source>
        <dbReference type="Proteomes" id="UP000176288"/>
    </source>
</evidence>
<dbReference type="EMBL" id="CP017812">
    <property type="protein sequence ID" value="AOZ72543.1"/>
    <property type="molecule type" value="Genomic_DNA"/>
</dbReference>
<evidence type="ECO:0000256" key="5">
    <source>
        <dbReference type="ARBA" id="ARBA00022801"/>
    </source>
</evidence>
<evidence type="ECO:0000256" key="1">
    <source>
        <dbReference type="ARBA" id="ARBA00000677"/>
    </source>
</evidence>
<feature type="region of interest" description="Disordered" evidence="8">
    <location>
        <begin position="1"/>
        <end position="27"/>
    </location>
</feature>
<comment type="catalytic activity">
    <reaction evidence="1 7">
        <text>Cleavage of hydrophobic, N-terminal signal or leader sequences from secreted and periplasmic proteins.</text>
        <dbReference type="EC" id="3.4.21.89"/>
    </reaction>
</comment>
<dbReference type="GO" id="GO:0005886">
    <property type="term" value="C:plasma membrane"/>
    <property type="evidence" value="ECO:0007669"/>
    <property type="project" value="UniProtKB-SubCell"/>
</dbReference>
<dbReference type="Pfam" id="PF10502">
    <property type="entry name" value="Peptidase_S26"/>
    <property type="match status" value="1"/>
</dbReference>
<dbReference type="PANTHER" id="PTHR43390">
    <property type="entry name" value="SIGNAL PEPTIDASE I"/>
    <property type="match status" value="1"/>
</dbReference>
<evidence type="ECO:0000256" key="4">
    <source>
        <dbReference type="ARBA" id="ARBA00013208"/>
    </source>
</evidence>
<dbReference type="GO" id="GO:0004252">
    <property type="term" value="F:serine-type endopeptidase activity"/>
    <property type="evidence" value="ECO:0007669"/>
    <property type="project" value="InterPro"/>
</dbReference>
<dbReference type="GO" id="GO:0006465">
    <property type="term" value="P:signal peptide processing"/>
    <property type="evidence" value="ECO:0007669"/>
    <property type="project" value="InterPro"/>
</dbReference>
<gene>
    <name evidence="10" type="ORF">BK816_03885</name>
</gene>
<accession>A0A1D9MK33</accession>
<sequence length="248" mass="27557">MSTLEFFPDNLPDPEPRNRPAHLRSKNEERSVGGQVFDFLLILVLVLVTIAGVRHFVAQRFYIPTGSMEQTIMPEDYVLASRLTPNTVPVRRGDIVVFHDSGHWLGEANSDKVPVWEKGLVWLGLKGDRSSQQLIKRVIGLPGDRVSCCSPEGRLVVNGIAVKEPYLAPGTLPSEEPFDVRVPEGRIWVMGDNRQNSADSRAHMDLDGKGSVPLSDVLGRAVAITWPISRMSFLEDYSEVFSQVPNAK</sequence>
<dbReference type="RefSeq" id="WP_071164009.1">
    <property type="nucleotide sequence ID" value="NZ_CP017812.1"/>
</dbReference>
<dbReference type="InterPro" id="IPR019533">
    <property type="entry name" value="Peptidase_S26"/>
</dbReference>
<dbReference type="InterPro" id="IPR019758">
    <property type="entry name" value="Pept_S26A_signal_pept_1_CS"/>
</dbReference>
<feature type="active site" evidence="6">
    <location>
        <position position="67"/>
    </location>
</feature>
<dbReference type="KEGG" id="avu:BK816_03885"/>
<feature type="transmembrane region" description="Helical" evidence="7">
    <location>
        <begin position="36"/>
        <end position="57"/>
    </location>
</feature>
<evidence type="ECO:0000256" key="7">
    <source>
        <dbReference type="RuleBase" id="RU362042"/>
    </source>
</evidence>
<keyword evidence="5 7" id="KW-0378">Hydrolase</keyword>
<dbReference type="STRING" id="1912795.BK816_03885"/>
<dbReference type="SUPFAM" id="SSF51306">
    <property type="entry name" value="LexA/Signal peptidase"/>
    <property type="match status" value="1"/>
</dbReference>
<keyword evidence="7" id="KW-0472">Membrane</keyword>
<evidence type="ECO:0000256" key="6">
    <source>
        <dbReference type="PIRSR" id="PIRSR600223-1"/>
    </source>
</evidence>
<protein>
    <recommendedName>
        <fullName evidence="4 7">Signal peptidase I</fullName>
        <ecNumber evidence="4 7">3.4.21.89</ecNumber>
    </recommendedName>
</protein>
<dbReference type="InterPro" id="IPR000223">
    <property type="entry name" value="Pept_S26A_signal_pept_1"/>
</dbReference>
<dbReference type="PANTHER" id="PTHR43390:SF1">
    <property type="entry name" value="CHLOROPLAST PROCESSING PEPTIDASE"/>
    <property type="match status" value="1"/>
</dbReference>
<comment type="subcellular location">
    <subcellularLocation>
        <location evidence="2">Cell membrane</location>
        <topology evidence="2">Single-pass type II membrane protein</topology>
    </subcellularLocation>
    <subcellularLocation>
        <location evidence="7">Membrane</location>
        <topology evidence="7">Single-pass type II membrane protein</topology>
    </subcellularLocation>
</comment>
<evidence type="ECO:0000313" key="10">
    <source>
        <dbReference type="EMBL" id="AOZ72543.1"/>
    </source>
</evidence>